<evidence type="ECO:0000256" key="11">
    <source>
        <dbReference type="ARBA" id="ARBA00023136"/>
    </source>
</evidence>
<keyword evidence="8 21" id="KW-1133">Transmembrane helix</keyword>
<dbReference type="InterPro" id="IPR046342">
    <property type="entry name" value="CBS_dom_sf"/>
</dbReference>
<dbReference type="PRINTS" id="PR00762">
    <property type="entry name" value="CLCHANNEL"/>
</dbReference>
<dbReference type="InterPro" id="IPR001807">
    <property type="entry name" value="ClC"/>
</dbReference>
<proteinExistence type="inferred from homology"/>
<feature type="transmembrane region" description="Helical" evidence="21">
    <location>
        <begin position="283"/>
        <end position="306"/>
    </location>
</feature>
<dbReference type="InterPro" id="IPR050970">
    <property type="entry name" value="Cl_channel_volt-gated"/>
</dbReference>
<dbReference type="Ensembl" id="ENSTGET00000027936.1">
    <property type="protein sequence ID" value="ENSTGEP00000023412.1"/>
    <property type="gene ID" value="ENSTGEG00000018936.1"/>
</dbReference>
<comment type="catalytic activity">
    <reaction evidence="16">
        <text>chloride(in) = chloride(out)</text>
        <dbReference type="Rhea" id="RHEA:29823"/>
        <dbReference type="ChEBI" id="CHEBI:17996"/>
    </reaction>
</comment>
<evidence type="ECO:0000256" key="16">
    <source>
        <dbReference type="ARBA" id="ARBA00024167"/>
    </source>
</evidence>
<dbReference type="Pfam" id="PF00654">
    <property type="entry name" value="Voltage_CLC"/>
    <property type="match status" value="1"/>
</dbReference>
<feature type="transmembrane region" description="Helical" evidence="21">
    <location>
        <begin position="382"/>
        <end position="402"/>
    </location>
</feature>
<evidence type="ECO:0000256" key="18">
    <source>
        <dbReference type="ARBA" id="ARBA00035085"/>
    </source>
</evidence>
<evidence type="ECO:0000256" key="12">
    <source>
        <dbReference type="ARBA" id="ARBA00023173"/>
    </source>
</evidence>
<evidence type="ECO:0000256" key="20">
    <source>
        <dbReference type="PROSITE-ProRule" id="PRU00703"/>
    </source>
</evidence>
<feature type="transmembrane region" description="Helical" evidence="21">
    <location>
        <begin position="50"/>
        <end position="71"/>
    </location>
</feature>
<evidence type="ECO:0000256" key="5">
    <source>
        <dbReference type="ARBA" id="ARBA00022723"/>
    </source>
</evidence>
<accession>A0A8D2FQ21</accession>
<keyword evidence="11 21" id="KW-0472">Membrane</keyword>
<dbReference type="Gene3D" id="3.10.580.10">
    <property type="entry name" value="CBS-domain"/>
    <property type="match status" value="1"/>
</dbReference>
<organism evidence="23 24">
    <name type="scientific">Theropithecus gelada</name>
    <name type="common">Gelada baboon</name>
    <dbReference type="NCBI Taxonomy" id="9565"/>
    <lineage>
        <taxon>Eukaryota</taxon>
        <taxon>Metazoa</taxon>
        <taxon>Chordata</taxon>
        <taxon>Craniata</taxon>
        <taxon>Vertebrata</taxon>
        <taxon>Euteleostomi</taxon>
        <taxon>Mammalia</taxon>
        <taxon>Eutheria</taxon>
        <taxon>Euarchontoglires</taxon>
        <taxon>Primates</taxon>
        <taxon>Haplorrhini</taxon>
        <taxon>Catarrhini</taxon>
        <taxon>Cercopithecidae</taxon>
        <taxon>Cercopithecinae</taxon>
        <taxon>Theropithecus</taxon>
    </lineage>
</organism>
<dbReference type="GO" id="GO:0034707">
    <property type="term" value="C:chloride channel complex"/>
    <property type="evidence" value="ECO:0007669"/>
    <property type="project" value="UniProtKB-KW"/>
</dbReference>
<keyword evidence="5" id="KW-0479">Metal-binding</keyword>
<dbReference type="InterPro" id="IPR000644">
    <property type="entry name" value="CBS_dom"/>
</dbReference>
<feature type="transmembrane region" description="Helical" evidence="21">
    <location>
        <begin position="452"/>
        <end position="469"/>
    </location>
</feature>
<keyword evidence="7" id="KW-0106">Calcium</keyword>
<dbReference type="FunFam" id="3.10.580.10:FF:000028">
    <property type="entry name" value="Chloride channel protein"/>
    <property type="match status" value="1"/>
</dbReference>
<dbReference type="PANTHER" id="PTHR45720">
    <property type="entry name" value="CHLORIDE CHANNEL PROTEIN 2"/>
    <property type="match status" value="1"/>
</dbReference>
<feature type="transmembrane region" description="Helical" evidence="21">
    <location>
        <begin position="158"/>
        <end position="181"/>
    </location>
</feature>
<evidence type="ECO:0000256" key="1">
    <source>
        <dbReference type="ARBA" id="ARBA00004554"/>
    </source>
</evidence>
<keyword evidence="12" id="KW-0869">Chloride channel</keyword>
<name>A0A8D2FQ21_THEGE</name>
<comment type="subcellular location">
    <subcellularLocation>
        <location evidence="1">Basolateral cell membrane</location>
        <topology evidence="1">Multi-pass membrane protein</topology>
    </subcellularLocation>
    <subcellularLocation>
        <location evidence="21">Membrane</location>
        <topology evidence="21">Multi-pass membrane protein</topology>
    </subcellularLocation>
</comment>
<dbReference type="GeneID" id="112617215"/>
<evidence type="ECO:0000256" key="10">
    <source>
        <dbReference type="ARBA" id="ARBA00023122"/>
    </source>
</evidence>
<feature type="transmembrane region" description="Helical" evidence="21">
    <location>
        <begin position="239"/>
        <end position="263"/>
    </location>
</feature>
<dbReference type="CDD" id="cd03683">
    <property type="entry name" value="ClC_1_like"/>
    <property type="match status" value="1"/>
</dbReference>
<dbReference type="CDD" id="cd04591">
    <property type="entry name" value="CBS_pair_voltage-gated_CLC_euk_bac"/>
    <property type="match status" value="1"/>
</dbReference>
<comment type="caution">
    <text evidence="21">Lacks conserved residue(s) required for the propagation of feature annotation.</text>
</comment>
<keyword evidence="2 21" id="KW-0813">Transport</keyword>
<dbReference type="RefSeq" id="XP_025229754.1">
    <property type="nucleotide sequence ID" value="XM_025373969.1"/>
</dbReference>
<keyword evidence="14" id="KW-0407">Ion channel</keyword>
<evidence type="ECO:0000256" key="7">
    <source>
        <dbReference type="ARBA" id="ARBA00022837"/>
    </source>
</evidence>
<evidence type="ECO:0000256" key="9">
    <source>
        <dbReference type="ARBA" id="ARBA00023065"/>
    </source>
</evidence>
<dbReference type="Pfam" id="PF00571">
    <property type="entry name" value="CBS"/>
    <property type="match status" value="1"/>
</dbReference>
<dbReference type="FunFam" id="1.10.3080.10:FF:000012">
    <property type="entry name" value="Chloride channel K"/>
    <property type="match status" value="1"/>
</dbReference>
<keyword evidence="13 21" id="KW-0868">Chloride</keyword>
<evidence type="ECO:0000256" key="13">
    <source>
        <dbReference type="ARBA" id="ARBA00023214"/>
    </source>
</evidence>
<feature type="transmembrane region" description="Helical" evidence="21">
    <location>
        <begin position="193"/>
        <end position="213"/>
    </location>
</feature>
<dbReference type="GO" id="GO:0016323">
    <property type="term" value="C:basolateral plasma membrane"/>
    <property type="evidence" value="ECO:0007669"/>
    <property type="project" value="UniProtKB-SubCell"/>
</dbReference>
<dbReference type="InterPro" id="IPR014743">
    <property type="entry name" value="Cl-channel_core"/>
</dbReference>
<keyword evidence="3" id="KW-1003">Cell membrane</keyword>
<evidence type="ECO:0000313" key="24">
    <source>
        <dbReference type="Proteomes" id="UP000694411"/>
    </source>
</evidence>
<dbReference type="GO" id="GO:0046872">
    <property type="term" value="F:metal ion binding"/>
    <property type="evidence" value="ECO:0007669"/>
    <property type="project" value="UniProtKB-KW"/>
</dbReference>
<evidence type="ECO:0000256" key="3">
    <source>
        <dbReference type="ARBA" id="ARBA00022475"/>
    </source>
</evidence>
<comment type="similarity">
    <text evidence="21">Belongs to the chloride channel (TC 2.A.49) family.</text>
</comment>
<dbReference type="SUPFAM" id="SSF81340">
    <property type="entry name" value="Clc chloride channel"/>
    <property type="match status" value="1"/>
</dbReference>
<keyword evidence="24" id="KW-1185">Reference proteome</keyword>
<dbReference type="SUPFAM" id="SSF54631">
    <property type="entry name" value="CBS-domain pair"/>
    <property type="match status" value="1"/>
</dbReference>
<evidence type="ECO:0000313" key="23">
    <source>
        <dbReference type="Ensembl" id="ENSTGEP00000023412.1"/>
    </source>
</evidence>
<keyword evidence="10 20" id="KW-0129">CBS domain</keyword>
<reference evidence="23" key="1">
    <citation type="submission" date="2025-08" db="UniProtKB">
        <authorList>
            <consortium name="Ensembl"/>
        </authorList>
    </citation>
    <scope>IDENTIFICATION</scope>
</reference>
<evidence type="ECO:0000256" key="4">
    <source>
        <dbReference type="ARBA" id="ARBA00022692"/>
    </source>
</evidence>
<evidence type="ECO:0000256" key="21">
    <source>
        <dbReference type="RuleBase" id="RU361221"/>
    </source>
</evidence>
<evidence type="ECO:0000256" key="15">
    <source>
        <dbReference type="ARBA" id="ARBA00024145"/>
    </source>
</evidence>
<comment type="catalytic activity">
    <reaction evidence="17">
        <text>nitrate(in) = nitrate(out)</text>
        <dbReference type="Rhea" id="RHEA:34923"/>
        <dbReference type="ChEBI" id="CHEBI:17632"/>
    </reaction>
</comment>
<dbReference type="GO" id="GO:0005247">
    <property type="term" value="F:voltage-gated chloride channel activity"/>
    <property type="evidence" value="ECO:0007669"/>
    <property type="project" value="TreeGrafter"/>
</dbReference>
<evidence type="ECO:0000256" key="2">
    <source>
        <dbReference type="ARBA" id="ARBA00022448"/>
    </source>
</evidence>
<reference evidence="23" key="2">
    <citation type="submission" date="2025-09" db="UniProtKB">
        <authorList>
            <consortium name="Ensembl"/>
        </authorList>
    </citation>
    <scope>IDENTIFICATION</scope>
</reference>
<evidence type="ECO:0000256" key="8">
    <source>
        <dbReference type="ARBA" id="ARBA00022989"/>
    </source>
</evidence>
<comment type="subunit">
    <text evidence="19">Homodimer. Interacts with BSND.</text>
</comment>
<dbReference type="GO" id="GO:0070293">
    <property type="term" value="P:renal absorption"/>
    <property type="evidence" value="ECO:0007669"/>
    <property type="project" value="UniProtKB-ARBA"/>
</dbReference>
<evidence type="ECO:0000256" key="14">
    <source>
        <dbReference type="ARBA" id="ARBA00023303"/>
    </source>
</evidence>
<dbReference type="PROSITE" id="PS51371">
    <property type="entry name" value="CBS"/>
    <property type="match status" value="1"/>
</dbReference>
<dbReference type="AlphaFoldDB" id="A0A8D2FQ21"/>
<dbReference type="PANTHER" id="PTHR45720:SF16">
    <property type="entry name" value="CHLORIDE CHANNEL PROTEIN CLC-KA"/>
    <property type="match status" value="1"/>
</dbReference>
<feature type="transmembrane region" description="Helical" evidence="21">
    <location>
        <begin position="423"/>
        <end position="446"/>
    </location>
</feature>
<keyword evidence="6" id="KW-0677">Repeat</keyword>
<evidence type="ECO:0000256" key="6">
    <source>
        <dbReference type="ARBA" id="ARBA00022737"/>
    </source>
</evidence>
<protein>
    <recommendedName>
        <fullName evidence="21">Chloride channel protein</fullName>
    </recommendedName>
</protein>
<dbReference type="Proteomes" id="UP000694411">
    <property type="component" value="Unassembled WGS sequence"/>
</dbReference>
<feature type="domain" description="CBS" evidence="22">
    <location>
        <begin position="508"/>
        <end position="566"/>
    </location>
</feature>
<keyword evidence="9 21" id="KW-0406">Ion transport</keyword>
<evidence type="ECO:0000259" key="22">
    <source>
        <dbReference type="PROSITE" id="PS51371"/>
    </source>
</evidence>
<sequence>MEELVGLHEGSSGDPVTLQELWGPCPRIRRGVRGGLEWLKQKLFRLGEDWYFLMTLGVLMALVSYAMNFAIGRVVRGSGIPELKTMLAGVILEDYLDIKNFGAKVVGLSCTLATGSTLFLGKVGPFVHLSVMMAAYLGRVRTTTVGEPENKSKQNEMLVAAAAVGVATVFGAPFSGVLFSIEVMSSHFSVWDYWRGFFAATCGAFMFRLLAVFNSEQETITSLYKTSFRVDVPFDLPEIFFFVALGGICGVLSCAYLFCQRTFLSFIKTNRFSSKLLATSKPVYSALATLVLASITYPPGVGRFLASRLSMKQHLDSLFDNHSWVLMTWNSSPPWPEELDPQHLWWEWYHPRFTIFGTLAFFLVMKFWMLILATTIPIPAGYFMPIFILGAAIGRLLGEALAVAFPEGIVAGGVTNPIMPGGYALAGAAAFSGAVTHTISTALLAFELTGQIVHALPVLMAVLAANAIAQSCQPSFYDGTIIVKKLPYLPRILGRNIGSHRVRVEHFMNRSITTLAKDMPLEEVVKVVTSTDVAEYPLVESTESQILVGVVQRAQLVQALQAEPTSWAPGHQQCLQDILAGGCPTEPVTLTLFSETTMHQAHNLFKLLNLQSLFVTSRGRAVGCVSWVEMKKAISNLTNPPAPK</sequence>
<evidence type="ECO:0000256" key="17">
    <source>
        <dbReference type="ARBA" id="ARBA00035073"/>
    </source>
</evidence>
<comment type="catalytic activity">
    <reaction evidence="18">
        <text>bromide(in) = bromide(out)</text>
        <dbReference type="Rhea" id="RHEA:75383"/>
        <dbReference type="ChEBI" id="CHEBI:15858"/>
    </reaction>
</comment>
<dbReference type="Gene3D" id="1.10.3080.10">
    <property type="entry name" value="Clc chloride channel"/>
    <property type="match status" value="1"/>
</dbReference>
<keyword evidence="4 21" id="KW-0812">Transmembrane</keyword>
<gene>
    <name evidence="23" type="primary">LOC112617215</name>
</gene>
<feature type="transmembrane region" description="Helical" evidence="21">
    <location>
        <begin position="353"/>
        <end position="376"/>
    </location>
</feature>
<evidence type="ECO:0000256" key="19">
    <source>
        <dbReference type="ARBA" id="ARBA00047027"/>
    </source>
</evidence>
<comment type="catalytic activity">
    <reaction evidence="15">
        <text>iodide(out) = iodide(in)</text>
        <dbReference type="Rhea" id="RHEA:66324"/>
        <dbReference type="ChEBI" id="CHEBI:16382"/>
    </reaction>
</comment>